<evidence type="ECO:0000256" key="4">
    <source>
        <dbReference type="ARBA" id="ARBA00022942"/>
    </source>
</evidence>
<dbReference type="InterPro" id="IPR032368">
    <property type="entry name" value="RPN13_DEUBAD"/>
</dbReference>
<dbReference type="Pfam" id="PF16550">
    <property type="entry name" value="RPN13_C"/>
    <property type="match status" value="1"/>
</dbReference>
<evidence type="ECO:0000256" key="3">
    <source>
        <dbReference type="ARBA" id="ARBA00022490"/>
    </source>
</evidence>
<evidence type="ECO:0000313" key="10">
    <source>
        <dbReference type="Proteomes" id="UP000039865"/>
    </source>
</evidence>
<dbReference type="OMA" id="WMQDYDD"/>
<sequence length="282" mass="31349">MMAPQVKALVEFKAGKMTFDGKMVKPDRRRGIIKIVADQSGMKQFQLLDADTKTQIESFYVFPGDAKFEKVKQSKDRVYLLEFSSTSQRHFYWMQEADKDKDQERATQVHNTLNNIQAAPATQTQAQSQPTTASGQRTGPSMQSQNAQQQPRANANPSQFDDLMSQLLQSMGQGASQFERSPGLANILTTEGMLKLIEENPDVRQALIEQLPEGQQDEQGLKDNILSPQLRQALGSLTQAIQSDQISIILGSLGLDQSVLNNSKDGVEALINALIKRHSKKD</sequence>
<proteinExistence type="predicted"/>
<protein>
    <submittedName>
        <fullName evidence="9">Regulatory particle non-atpase 13</fullName>
    </submittedName>
</protein>
<name>A0A078AHV0_STYLE</name>
<dbReference type="InterPro" id="IPR038633">
    <property type="entry name" value="Rpn13/ADRM1_Pru_sf"/>
</dbReference>
<dbReference type="Pfam" id="PF04683">
    <property type="entry name" value="Rpn13_ADRM1_Pru"/>
    <property type="match status" value="1"/>
</dbReference>
<dbReference type="InterPro" id="IPR006773">
    <property type="entry name" value="Rpn13/ADRM1"/>
</dbReference>
<dbReference type="GO" id="GO:0005737">
    <property type="term" value="C:cytoplasm"/>
    <property type="evidence" value="ECO:0007669"/>
    <property type="project" value="UniProtKB-SubCell"/>
</dbReference>
<keyword evidence="5" id="KW-0539">Nucleus</keyword>
<dbReference type="PROSITE" id="PS51916">
    <property type="entry name" value="DEUBAD"/>
    <property type="match status" value="1"/>
</dbReference>
<reference evidence="9 10" key="1">
    <citation type="submission" date="2014-06" db="EMBL/GenBank/DDBJ databases">
        <authorList>
            <person name="Swart Estienne"/>
        </authorList>
    </citation>
    <scope>NUCLEOTIDE SEQUENCE [LARGE SCALE GENOMIC DNA]</scope>
    <source>
        <strain evidence="9 10">130c</strain>
    </source>
</reference>
<dbReference type="InterPro" id="IPR038108">
    <property type="entry name" value="RPN13_DEUBAD_sf"/>
</dbReference>
<dbReference type="InterPro" id="IPR044867">
    <property type="entry name" value="DEUBAD_dom"/>
</dbReference>
<dbReference type="PANTHER" id="PTHR12225">
    <property type="entry name" value="ADHESION REGULATING MOLECULE 1 110 KDA CELL MEMBRANE GLYCOPROTEIN"/>
    <property type="match status" value="1"/>
</dbReference>
<dbReference type="Gene3D" id="1.10.2020.20">
    <property type="match status" value="1"/>
</dbReference>
<dbReference type="Gene3D" id="2.30.29.70">
    <property type="entry name" value="Proteasomal ubiquitin receptor Rpn13/ADRM1"/>
    <property type="match status" value="1"/>
</dbReference>
<dbReference type="EMBL" id="CCKQ01009587">
    <property type="protein sequence ID" value="CDW81082.1"/>
    <property type="molecule type" value="Genomic_DNA"/>
</dbReference>
<keyword evidence="3" id="KW-0963">Cytoplasm</keyword>
<keyword evidence="4" id="KW-0647">Proteasome</keyword>
<feature type="domain" description="Pru" evidence="8">
    <location>
        <begin position="4"/>
        <end position="116"/>
    </location>
</feature>
<organism evidence="9 10">
    <name type="scientific">Stylonychia lemnae</name>
    <name type="common">Ciliate</name>
    <dbReference type="NCBI Taxonomy" id="5949"/>
    <lineage>
        <taxon>Eukaryota</taxon>
        <taxon>Sar</taxon>
        <taxon>Alveolata</taxon>
        <taxon>Ciliophora</taxon>
        <taxon>Intramacronucleata</taxon>
        <taxon>Spirotrichea</taxon>
        <taxon>Stichotrichia</taxon>
        <taxon>Sporadotrichida</taxon>
        <taxon>Oxytrichidae</taxon>
        <taxon>Stylonychinae</taxon>
        <taxon>Stylonychia</taxon>
    </lineage>
</organism>
<gene>
    <name evidence="9" type="primary">Contig10670.g11392</name>
    <name evidence="9" type="ORF">STYLEM_10090</name>
</gene>
<dbReference type="PANTHER" id="PTHR12225:SF0">
    <property type="entry name" value="PROTEASOMAL UBIQUITIN RECEPTOR ADRM1"/>
    <property type="match status" value="1"/>
</dbReference>
<feature type="region of interest" description="Disordered" evidence="6">
    <location>
        <begin position="118"/>
        <end position="158"/>
    </location>
</feature>
<evidence type="ECO:0000259" key="8">
    <source>
        <dbReference type="PROSITE" id="PS51917"/>
    </source>
</evidence>
<comment type="subcellular location">
    <subcellularLocation>
        <location evidence="2">Cytoplasm</location>
    </subcellularLocation>
    <subcellularLocation>
        <location evidence="1">Nucleus</location>
    </subcellularLocation>
</comment>
<evidence type="ECO:0000256" key="2">
    <source>
        <dbReference type="ARBA" id="ARBA00004496"/>
    </source>
</evidence>
<dbReference type="Proteomes" id="UP000039865">
    <property type="component" value="Unassembled WGS sequence"/>
</dbReference>
<evidence type="ECO:0000256" key="1">
    <source>
        <dbReference type="ARBA" id="ARBA00004123"/>
    </source>
</evidence>
<dbReference type="InterPro" id="IPR044868">
    <property type="entry name" value="Rpn13/ADRM1_Pru"/>
</dbReference>
<dbReference type="AlphaFoldDB" id="A0A078AHV0"/>
<feature type="domain" description="DEUBAD" evidence="7">
    <location>
        <begin position="174"/>
        <end position="282"/>
    </location>
</feature>
<dbReference type="GO" id="GO:0008541">
    <property type="term" value="C:proteasome regulatory particle, lid subcomplex"/>
    <property type="evidence" value="ECO:0007669"/>
    <property type="project" value="TreeGrafter"/>
</dbReference>
<evidence type="ECO:0000256" key="6">
    <source>
        <dbReference type="SAM" id="MobiDB-lite"/>
    </source>
</evidence>
<evidence type="ECO:0000313" key="9">
    <source>
        <dbReference type="EMBL" id="CDW81082.1"/>
    </source>
</evidence>
<dbReference type="GO" id="GO:0061133">
    <property type="term" value="F:endopeptidase activator activity"/>
    <property type="evidence" value="ECO:0007669"/>
    <property type="project" value="TreeGrafter"/>
</dbReference>
<accession>A0A078AHV0</accession>
<dbReference type="FunCoup" id="A0A078AHV0">
    <property type="interactions" value="31"/>
</dbReference>
<dbReference type="GO" id="GO:0005634">
    <property type="term" value="C:nucleus"/>
    <property type="evidence" value="ECO:0007669"/>
    <property type="project" value="UniProtKB-SubCell"/>
</dbReference>
<evidence type="ECO:0000259" key="7">
    <source>
        <dbReference type="PROSITE" id="PS51916"/>
    </source>
</evidence>
<dbReference type="InParanoid" id="A0A078AHV0"/>
<evidence type="ECO:0000256" key="5">
    <source>
        <dbReference type="ARBA" id="ARBA00023242"/>
    </source>
</evidence>
<keyword evidence="10" id="KW-1185">Reference proteome</keyword>
<dbReference type="OrthoDB" id="7777654at2759"/>
<dbReference type="PROSITE" id="PS51917">
    <property type="entry name" value="PRU"/>
    <property type="match status" value="1"/>
</dbReference>
<dbReference type="GO" id="GO:0070628">
    <property type="term" value="F:proteasome binding"/>
    <property type="evidence" value="ECO:0007669"/>
    <property type="project" value="TreeGrafter"/>
</dbReference>